<dbReference type="GO" id="GO:0005886">
    <property type="term" value="C:plasma membrane"/>
    <property type="evidence" value="ECO:0007669"/>
    <property type="project" value="UniProtKB-SubCell"/>
</dbReference>
<comment type="subcellular location">
    <subcellularLocation>
        <location evidence="6">Cell membrane</location>
        <topology evidence="6">Multi-pass membrane protein</topology>
    </subcellularLocation>
    <subcellularLocation>
        <location evidence="6">Cytoplasmic vesicle</location>
        <location evidence="6">Secretory vesicle membrane</location>
        <topology evidence="6">Multi-pass membrane protein</topology>
    </subcellularLocation>
</comment>
<sequence>MATIQAMASVTASTMKTSMKASMQQYREKRAELQGNVDWEDYNYPPLIKVIHFHLGDVEDDASRKAVRVAHWNYIMSTATFFVNFLGNFVLACGGVQWKVLHVFYSLFNLIIYSIVGMYSFYNGYKGLATQNGRMTTYYVIIQALSVIFFFAASIASGANYNGWTNVSKAEAEDDREMSDFWVGWTYFESLLWTVDYIMGGLALYWVFKNRKDRFGNGGLLGRGQRG</sequence>
<dbReference type="InterPro" id="IPR007273">
    <property type="entry name" value="SCAMP"/>
</dbReference>
<keyword evidence="4 6" id="KW-1133">Transmembrane helix</keyword>
<reference evidence="7 8" key="1">
    <citation type="journal article" date="2009" name="Science">
        <title>Green evolution and dynamic adaptations revealed by genomes of the marine picoeukaryotes Micromonas.</title>
        <authorList>
            <person name="Worden A.Z."/>
            <person name="Lee J.H."/>
            <person name="Mock T."/>
            <person name="Rouze P."/>
            <person name="Simmons M.P."/>
            <person name="Aerts A.L."/>
            <person name="Allen A.E."/>
            <person name="Cuvelier M.L."/>
            <person name="Derelle E."/>
            <person name="Everett M.V."/>
            <person name="Foulon E."/>
            <person name="Grimwood J."/>
            <person name="Gundlach H."/>
            <person name="Henrissat B."/>
            <person name="Napoli C."/>
            <person name="McDonald S.M."/>
            <person name="Parker M.S."/>
            <person name="Rombauts S."/>
            <person name="Salamov A."/>
            <person name="Von Dassow P."/>
            <person name="Badger J.H."/>
            <person name="Coutinho P.M."/>
            <person name="Demir E."/>
            <person name="Dubchak I."/>
            <person name="Gentemann C."/>
            <person name="Eikrem W."/>
            <person name="Gready J.E."/>
            <person name="John U."/>
            <person name="Lanier W."/>
            <person name="Lindquist E.A."/>
            <person name="Lucas S."/>
            <person name="Mayer K.F."/>
            <person name="Moreau H."/>
            <person name="Not F."/>
            <person name="Otillar R."/>
            <person name="Panaud O."/>
            <person name="Pangilinan J."/>
            <person name="Paulsen I."/>
            <person name="Piegu B."/>
            <person name="Poliakov A."/>
            <person name="Robbens S."/>
            <person name="Schmutz J."/>
            <person name="Toulza E."/>
            <person name="Wyss T."/>
            <person name="Zelensky A."/>
            <person name="Zhou K."/>
            <person name="Armbrust E.V."/>
            <person name="Bhattacharya D."/>
            <person name="Goodenough U.W."/>
            <person name="Van de Peer Y."/>
            <person name="Grigoriev I.V."/>
        </authorList>
    </citation>
    <scope>NUCLEOTIDE SEQUENCE [LARGE SCALE GENOMIC DNA]</scope>
    <source>
        <strain evidence="7 8">CCMP1545</strain>
    </source>
</reference>
<keyword evidence="3 6" id="KW-0812">Transmembrane</keyword>
<gene>
    <name evidence="7" type="ORF">MICPUCDRAFT_47509</name>
</gene>
<comment type="similarity">
    <text evidence="2 6">Belongs to the SCAMP family.</text>
</comment>
<dbReference type="KEGG" id="mpp:MICPUCDRAFT_47509"/>
<keyword evidence="6" id="KW-1003">Cell membrane</keyword>
<evidence type="ECO:0000256" key="1">
    <source>
        <dbReference type="ARBA" id="ARBA00004003"/>
    </source>
</evidence>
<evidence type="ECO:0000313" key="8">
    <source>
        <dbReference type="Proteomes" id="UP000001876"/>
    </source>
</evidence>
<dbReference type="Proteomes" id="UP000001876">
    <property type="component" value="Unassembled WGS sequence"/>
</dbReference>
<dbReference type="OMA" id="EDYNYPP"/>
<protein>
    <recommendedName>
        <fullName evidence="6">Secretory carrier-associated membrane protein</fullName>
        <shortName evidence="6">Secretory carrier membrane protein</shortName>
    </recommendedName>
</protein>
<evidence type="ECO:0000313" key="7">
    <source>
        <dbReference type="EMBL" id="EEH56609.1"/>
    </source>
</evidence>
<dbReference type="RefSeq" id="XP_003059477.1">
    <property type="nucleotide sequence ID" value="XM_003059431.1"/>
</dbReference>
<evidence type="ECO:0000256" key="4">
    <source>
        <dbReference type="ARBA" id="ARBA00022989"/>
    </source>
</evidence>
<keyword evidence="6" id="KW-0813">Transport</keyword>
<dbReference type="GO" id="GO:0030658">
    <property type="term" value="C:transport vesicle membrane"/>
    <property type="evidence" value="ECO:0007669"/>
    <property type="project" value="UniProtKB-SubCell"/>
</dbReference>
<comment type="function">
    <text evidence="1 6">Probably involved in membrane trafficking.</text>
</comment>
<feature type="transmembrane region" description="Helical" evidence="6">
    <location>
        <begin position="74"/>
        <end position="98"/>
    </location>
</feature>
<organism evidence="8">
    <name type="scientific">Micromonas pusilla (strain CCMP1545)</name>
    <name type="common">Picoplanktonic green alga</name>
    <dbReference type="NCBI Taxonomy" id="564608"/>
    <lineage>
        <taxon>Eukaryota</taxon>
        <taxon>Viridiplantae</taxon>
        <taxon>Chlorophyta</taxon>
        <taxon>Mamiellophyceae</taxon>
        <taxon>Mamiellales</taxon>
        <taxon>Mamiellaceae</taxon>
        <taxon>Micromonas</taxon>
    </lineage>
</organism>
<evidence type="ECO:0000256" key="6">
    <source>
        <dbReference type="RuleBase" id="RU363122"/>
    </source>
</evidence>
<keyword evidence="6" id="KW-0968">Cytoplasmic vesicle</keyword>
<feature type="transmembrane region" description="Helical" evidence="6">
    <location>
        <begin position="104"/>
        <end position="125"/>
    </location>
</feature>
<dbReference type="GeneID" id="9684613"/>
<proteinExistence type="inferred from homology"/>
<dbReference type="EMBL" id="GG663740">
    <property type="protein sequence ID" value="EEH56609.1"/>
    <property type="molecule type" value="Genomic_DNA"/>
</dbReference>
<name>C1MUD1_MICPC</name>
<keyword evidence="8" id="KW-1185">Reference proteome</keyword>
<evidence type="ECO:0000256" key="2">
    <source>
        <dbReference type="ARBA" id="ARBA00010482"/>
    </source>
</evidence>
<dbReference type="Pfam" id="PF04144">
    <property type="entry name" value="SCAMP"/>
    <property type="match status" value="1"/>
</dbReference>
<feature type="transmembrane region" description="Helical" evidence="6">
    <location>
        <begin position="137"/>
        <end position="159"/>
    </location>
</feature>
<dbReference type="eggNOG" id="ENOG502SWEI">
    <property type="taxonomic scope" value="Eukaryota"/>
</dbReference>
<dbReference type="GO" id="GO:0015031">
    <property type="term" value="P:protein transport"/>
    <property type="evidence" value="ECO:0007669"/>
    <property type="project" value="InterPro"/>
</dbReference>
<feature type="transmembrane region" description="Helical" evidence="6">
    <location>
        <begin position="190"/>
        <end position="208"/>
    </location>
</feature>
<keyword evidence="5 6" id="KW-0472">Membrane</keyword>
<accession>C1MUD1</accession>
<dbReference type="OrthoDB" id="565522at2759"/>
<evidence type="ECO:0000256" key="3">
    <source>
        <dbReference type="ARBA" id="ARBA00022692"/>
    </source>
</evidence>
<dbReference type="AlphaFoldDB" id="C1MUD1"/>
<evidence type="ECO:0000256" key="5">
    <source>
        <dbReference type="ARBA" id="ARBA00023136"/>
    </source>
</evidence>